<evidence type="ECO:0000256" key="1">
    <source>
        <dbReference type="ARBA" id="ARBA00006676"/>
    </source>
</evidence>
<comment type="caution">
    <text evidence="3">The sequence shown here is derived from an EMBL/GenBank/DDBJ whole genome shotgun (WGS) entry which is preliminary data.</text>
</comment>
<sequence length="265" mass="30583">MPKAKRVARRNSRALCRLHKPAQERFDHTAQKERKGHNSSFDGNVNEMDDKAQVNDQDYVPLFELLPISREDTSMVSLEESDEASKLLVSTFGLEGTCMKPLQQSFPKTTESFSQRKRMPLEELESLEEMFSSMNQPFPTLHKGTELWNCQMLPKMNFDIGMDTNVIHVYENKENVVAEKAMNSSYIRLPHLINDLNIIGLMITDKPLKSSRYRRLSWKSIRPRSRLGSKLDELQQLIASQFLLGSRHISVPNVLPPRGSRMHFH</sequence>
<comment type="similarity">
    <text evidence="1">Belongs to the metallo-dependent hydrolases superfamily. Adenosine and AMP deaminases family.</text>
</comment>
<feature type="region of interest" description="Disordered" evidence="2">
    <location>
        <begin position="19"/>
        <end position="47"/>
    </location>
</feature>
<protein>
    <submittedName>
        <fullName evidence="3">Uncharacterized protein</fullName>
    </submittedName>
</protein>
<dbReference type="Pfam" id="PF19326">
    <property type="entry name" value="AMP_deaminase"/>
    <property type="match status" value="1"/>
</dbReference>
<dbReference type="AlphaFoldDB" id="A0A9D4YRV3"/>
<proteinExistence type="inferred from homology"/>
<reference evidence="3" key="2">
    <citation type="submission" date="2021-09" db="EMBL/GenBank/DDBJ databases">
        <authorList>
            <person name="Jia N."/>
            <person name="Wang J."/>
            <person name="Shi W."/>
            <person name="Du L."/>
            <person name="Sun Y."/>
            <person name="Zhan W."/>
            <person name="Jiang J."/>
            <person name="Wang Q."/>
            <person name="Zhang B."/>
            <person name="Ji P."/>
            <person name="Sakyi L.B."/>
            <person name="Cui X."/>
            <person name="Yuan T."/>
            <person name="Jiang B."/>
            <person name="Yang W."/>
            <person name="Lam T.T.-Y."/>
            <person name="Chang Q."/>
            <person name="Ding S."/>
            <person name="Wang X."/>
            <person name="Zhu J."/>
            <person name="Ruan X."/>
            <person name="Zhao L."/>
            <person name="Wei J."/>
            <person name="Que T."/>
            <person name="Du C."/>
            <person name="Cheng J."/>
            <person name="Dai P."/>
            <person name="Han X."/>
            <person name="Huang E."/>
            <person name="Gao Y."/>
            <person name="Liu J."/>
            <person name="Shao H."/>
            <person name="Ye R."/>
            <person name="Li L."/>
            <person name="Wei W."/>
            <person name="Wang X."/>
            <person name="Wang C."/>
            <person name="Huo Q."/>
            <person name="Li W."/>
            <person name="Guo W."/>
            <person name="Chen H."/>
            <person name="Chen S."/>
            <person name="Zhou L."/>
            <person name="Zhou L."/>
            <person name="Ni X."/>
            <person name="Tian J."/>
            <person name="Zhou Y."/>
            <person name="Sheng Y."/>
            <person name="Liu T."/>
            <person name="Pan Y."/>
            <person name="Xia L."/>
            <person name="Li J."/>
            <person name="Zhao F."/>
            <person name="Cao W."/>
        </authorList>
    </citation>
    <scope>NUCLEOTIDE SEQUENCE</scope>
    <source>
        <strain evidence="3">Rsan-2018</strain>
        <tissue evidence="3">Larvae</tissue>
    </source>
</reference>
<dbReference type="EMBL" id="JABSTV010000297">
    <property type="protein sequence ID" value="KAH7986747.1"/>
    <property type="molecule type" value="Genomic_DNA"/>
</dbReference>
<dbReference type="Gene3D" id="3.20.20.140">
    <property type="entry name" value="Metal-dependent hydrolases"/>
    <property type="match status" value="1"/>
</dbReference>
<dbReference type="GO" id="GO:0003876">
    <property type="term" value="F:AMP deaminase activity"/>
    <property type="evidence" value="ECO:0007669"/>
    <property type="project" value="InterPro"/>
</dbReference>
<dbReference type="GO" id="GO:0032264">
    <property type="term" value="P:IMP salvage"/>
    <property type="evidence" value="ECO:0007669"/>
    <property type="project" value="InterPro"/>
</dbReference>
<accession>A0A9D4YRV3</accession>
<organism evidence="3 4">
    <name type="scientific">Rhipicephalus sanguineus</name>
    <name type="common">Brown dog tick</name>
    <name type="synonym">Ixodes sanguineus</name>
    <dbReference type="NCBI Taxonomy" id="34632"/>
    <lineage>
        <taxon>Eukaryota</taxon>
        <taxon>Metazoa</taxon>
        <taxon>Ecdysozoa</taxon>
        <taxon>Arthropoda</taxon>
        <taxon>Chelicerata</taxon>
        <taxon>Arachnida</taxon>
        <taxon>Acari</taxon>
        <taxon>Parasitiformes</taxon>
        <taxon>Ixodida</taxon>
        <taxon>Ixodoidea</taxon>
        <taxon>Ixodidae</taxon>
        <taxon>Rhipicephalinae</taxon>
        <taxon>Rhipicephalus</taxon>
        <taxon>Rhipicephalus</taxon>
    </lineage>
</organism>
<evidence type="ECO:0000313" key="4">
    <source>
        <dbReference type="Proteomes" id="UP000821837"/>
    </source>
</evidence>
<keyword evidence="4" id="KW-1185">Reference proteome</keyword>
<reference evidence="3" key="1">
    <citation type="journal article" date="2020" name="Cell">
        <title>Large-Scale Comparative Analyses of Tick Genomes Elucidate Their Genetic Diversity and Vector Capacities.</title>
        <authorList>
            <consortium name="Tick Genome and Microbiome Consortium (TIGMIC)"/>
            <person name="Jia N."/>
            <person name="Wang J."/>
            <person name="Shi W."/>
            <person name="Du L."/>
            <person name="Sun Y."/>
            <person name="Zhan W."/>
            <person name="Jiang J.F."/>
            <person name="Wang Q."/>
            <person name="Zhang B."/>
            <person name="Ji P."/>
            <person name="Bell-Sakyi L."/>
            <person name="Cui X.M."/>
            <person name="Yuan T.T."/>
            <person name="Jiang B.G."/>
            <person name="Yang W.F."/>
            <person name="Lam T.T."/>
            <person name="Chang Q.C."/>
            <person name="Ding S.J."/>
            <person name="Wang X.J."/>
            <person name="Zhu J.G."/>
            <person name="Ruan X.D."/>
            <person name="Zhao L."/>
            <person name="Wei J.T."/>
            <person name="Ye R.Z."/>
            <person name="Que T.C."/>
            <person name="Du C.H."/>
            <person name="Zhou Y.H."/>
            <person name="Cheng J.X."/>
            <person name="Dai P.F."/>
            <person name="Guo W.B."/>
            <person name="Han X.H."/>
            <person name="Huang E.J."/>
            <person name="Li L.F."/>
            <person name="Wei W."/>
            <person name="Gao Y.C."/>
            <person name="Liu J.Z."/>
            <person name="Shao H.Z."/>
            <person name="Wang X."/>
            <person name="Wang C.C."/>
            <person name="Yang T.C."/>
            <person name="Huo Q.B."/>
            <person name="Li W."/>
            <person name="Chen H.Y."/>
            <person name="Chen S.E."/>
            <person name="Zhou L.G."/>
            <person name="Ni X.B."/>
            <person name="Tian J.H."/>
            <person name="Sheng Y."/>
            <person name="Liu T."/>
            <person name="Pan Y.S."/>
            <person name="Xia L.Y."/>
            <person name="Li J."/>
            <person name="Zhao F."/>
            <person name="Cao W.C."/>
        </authorList>
    </citation>
    <scope>NUCLEOTIDE SEQUENCE</scope>
    <source>
        <strain evidence="3">Rsan-2018</strain>
    </source>
</reference>
<gene>
    <name evidence="3" type="ORF">HPB52_024750</name>
</gene>
<evidence type="ECO:0000313" key="3">
    <source>
        <dbReference type="EMBL" id="KAH7986747.1"/>
    </source>
</evidence>
<dbReference type="InterPro" id="IPR006329">
    <property type="entry name" value="AMPD"/>
</dbReference>
<dbReference type="VEuPathDB" id="VectorBase:RSAN_035687"/>
<name>A0A9D4YRV3_RHISA</name>
<dbReference type="Proteomes" id="UP000821837">
    <property type="component" value="Unassembled WGS sequence"/>
</dbReference>
<evidence type="ECO:0000256" key="2">
    <source>
        <dbReference type="SAM" id="MobiDB-lite"/>
    </source>
</evidence>
<feature type="compositionally biased region" description="Basic and acidic residues" evidence="2">
    <location>
        <begin position="21"/>
        <end position="33"/>
    </location>
</feature>